<protein>
    <recommendedName>
        <fullName evidence="3">SalK</fullName>
    </recommendedName>
</protein>
<evidence type="ECO:0000313" key="1">
    <source>
        <dbReference type="EMBL" id="RKR75663.1"/>
    </source>
</evidence>
<sequence length="295" mass="31547">MTTREELTRSMWTLFEPIHALNYFSPEARQAFADAGLPRFWDGYFAGRAAPLGAVTAAPVIAMFSGFAPRFVERALPAVWGAVSPGEALEARMVGAEGALRRILRPAGTTDAEVERAADALAEVASRVTVTETIARPLAAANAALPVPDDPYRRLWQATSTLREHRGDGHVLVLASAGIAGLSTIVLRSAVDLDAASMRAARGWSDEQWAQERARLAETGLLRADHTVSPWGLAALARAEEATNRLALGPWAAMSDDEIVGVARLLSPIARACSVVYPRPNPIGLPLPWDPDGAE</sequence>
<dbReference type="InterPro" id="IPR054058">
    <property type="entry name" value="HTH_67"/>
</dbReference>
<proteinExistence type="predicted"/>
<keyword evidence="2" id="KW-1185">Reference proteome</keyword>
<dbReference type="RefSeq" id="WP_170159944.1">
    <property type="nucleotide sequence ID" value="NZ_RBKS01000001.1"/>
</dbReference>
<reference evidence="1 2" key="1">
    <citation type="submission" date="2018-10" db="EMBL/GenBank/DDBJ databases">
        <title>Sequencing the genomes of 1000 actinobacteria strains.</title>
        <authorList>
            <person name="Klenk H.-P."/>
        </authorList>
    </citation>
    <scope>NUCLEOTIDE SEQUENCE [LARGE SCALE GENOMIC DNA]</scope>
    <source>
        <strain evidence="1 2">DSM 17894</strain>
    </source>
</reference>
<gene>
    <name evidence="1" type="ORF">C8E83_2811</name>
</gene>
<name>A0A495II50_9MICO</name>
<dbReference type="Proteomes" id="UP000280008">
    <property type="component" value="Unassembled WGS sequence"/>
</dbReference>
<accession>A0A495II50</accession>
<comment type="caution">
    <text evidence="1">The sequence shown here is derived from an EMBL/GenBank/DDBJ whole genome shotgun (WGS) entry which is preliminary data.</text>
</comment>
<evidence type="ECO:0008006" key="3">
    <source>
        <dbReference type="Google" id="ProtNLM"/>
    </source>
</evidence>
<dbReference type="NCBIfam" id="NF047719">
    <property type="entry name" value="SCO6745_fam_HTH"/>
    <property type="match status" value="1"/>
</dbReference>
<dbReference type="Pfam" id="PF21863">
    <property type="entry name" value="HTH_67"/>
    <property type="match status" value="1"/>
</dbReference>
<evidence type="ECO:0000313" key="2">
    <source>
        <dbReference type="Proteomes" id="UP000280008"/>
    </source>
</evidence>
<dbReference type="AlphaFoldDB" id="A0A495II50"/>
<dbReference type="EMBL" id="RBKS01000001">
    <property type="protein sequence ID" value="RKR75663.1"/>
    <property type="molecule type" value="Genomic_DNA"/>
</dbReference>
<organism evidence="1 2">
    <name type="scientific">Frondihabitans australicus</name>
    <dbReference type="NCBI Taxonomy" id="386892"/>
    <lineage>
        <taxon>Bacteria</taxon>
        <taxon>Bacillati</taxon>
        <taxon>Actinomycetota</taxon>
        <taxon>Actinomycetes</taxon>
        <taxon>Micrococcales</taxon>
        <taxon>Microbacteriaceae</taxon>
        <taxon>Frondihabitans</taxon>
    </lineage>
</organism>